<feature type="domain" description="HTH tetR-type" evidence="5">
    <location>
        <begin position="6"/>
        <end position="66"/>
    </location>
</feature>
<comment type="caution">
    <text evidence="6">The sequence shown here is derived from an EMBL/GenBank/DDBJ whole genome shotgun (WGS) entry which is preliminary data.</text>
</comment>
<evidence type="ECO:0000313" key="7">
    <source>
        <dbReference type="Proteomes" id="UP001055057"/>
    </source>
</evidence>
<evidence type="ECO:0000256" key="4">
    <source>
        <dbReference type="PROSITE-ProRule" id="PRU00335"/>
    </source>
</evidence>
<keyword evidence="1" id="KW-0805">Transcription regulation</keyword>
<dbReference type="InterPro" id="IPR009057">
    <property type="entry name" value="Homeodomain-like_sf"/>
</dbReference>
<feature type="DNA-binding region" description="H-T-H motif" evidence="4">
    <location>
        <begin position="29"/>
        <end position="48"/>
    </location>
</feature>
<dbReference type="Gene3D" id="1.10.357.10">
    <property type="entry name" value="Tetracycline Repressor, domain 2"/>
    <property type="match status" value="1"/>
</dbReference>
<keyword evidence="3" id="KW-0804">Transcription</keyword>
<evidence type="ECO:0000256" key="2">
    <source>
        <dbReference type="ARBA" id="ARBA00023125"/>
    </source>
</evidence>
<dbReference type="PROSITE" id="PS50977">
    <property type="entry name" value="HTH_TETR_2"/>
    <property type="match status" value="1"/>
</dbReference>
<dbReference type="SUPFAM" id="SSF46689">
    <property type="entry name" value="Homeodomain-like"/>
    <property type="match status" value="1"/>
</dbReference>
<dbReference type="Gene3D" id="1.10.10.60">
    <property type="entry name" value="Homeodomain-like"/>
    <property type="match status" value="1"/>
</dbReference>
<dbReference type="InterPro" id="IPR001647">
    <property type="entry name" value="HTH_TetR"/>
</dbReference>
<dbReference type="SUPFAM" id="SSF48498">
    <property type="entry name" value="Tetracyclin repressor-like, C-terminal domain"/>
    <property type="match status" value="1"/>
</dbReference>
<dbReference type="EMBL" id="BPRB01000032">
    <property type="protein sequence ID" value="GJE58436.1"/>
    <property type="molecule type" value="Genomic_DNA"/>
</dbReference>
<organism evidence="6 7">
    <name type="scientific">Methylobacterium trifolii</name>
    <dbReference type="NCBI Taxonomy" id="1003092"/>
    <lineage>
        <taxon>Bacteria</taxon>
        <taxon>Pseudomonadati</taxon>
        <taxon>Pseudomonadota</taxon>
        <taxon>Alphaproteobacteria</taxon>
        <taxon>Hyphomicrobiales</taxon>
        <taxon>Methylobacteriaceae</taxon>
        <taxon>Methylobacterium</taxon>
    </lineage>
</organism>
<evidence type="ECO:0000256" key="3">
    <source>
        <dbReference type="ARBA" id="ARBA00023163"/>
    </source>
</evidence>
<proteinExistence type="predicted"/>
<evidence type="ECO:0000313" key="6">
    <source>
        <dbReference type="EMBL" id="GJE58436.1"/>
    </source>
</evidence>
<dbReference type="RefSeq" id="WP_238181067.1">
    <property type="nucleotide sequence ID" value="NZ_BPRB01000032.1"/>
</dbReference>
<sequence length="188" mass="20138">MARTKAFDAEVALDAAISVFREHGFEGTSADMLVGAMGIGRQSLYDTFGDKWRLYQAALQRYNVLEGNAHVASLRGQTRAVDGLRAMMERVVETARSACLGVGAICEFGSSKPEIAKINAAADRVLRAAIVERVREAQADGDVTMDLQPGEVVDFLFAAFAGIRVAARGGADAVRLEALGRTALRALY</sequence>
<dbReference type="PANTHER" id="PTHR47506:SF1">
    <property type="entry name" value="HTH-TYPE TRANSCRIPTIONAL REGULATOR YJDC"/>
    <property type="match status" value="1"/>
</dbReference>
<gene>
    <name evidence="6" type="primary">comR</name>
    <name evidence="6" type="ORF">MPOCJGCO_0517</name>
</gene>
<reference evidence="6" key="2">
    <citation type="submission" date="2021-08" db="EMBL/GenBank/DDBJ databases">
        <authorList>
            <person name="Tani A."/>
            <person name="Ola A."/>
            <person name="Ogura Y."/>
            <person name="Katsura K."/>
            <person name="Hayashi T."/>
        </authorList>
    </citation>
    <scope>NUCLEOTIDE SEQUENCE</scope>
    <source>
        <strain evidence="6">DSM 23632</strain>
    </source>
</reference>
<protein>
    <submittedName>
        <fullName evidence="6">HTH-type transcriptional repressor ComR</fullName>
    </submittedName>
</protein>
<keyword evidence="2 4" id="KW-0238">DNA-binding</keyword>
<dbReference type="Proteomes" id="UP001055057">
    <property type="component" value="Unassembled WGS sequence"/>
</dbReference>
<accession>A0ABQ4TTP2</accession>
<reference evidence="6" key="1">
    <citation type="journal article" date="2021" name="Front. Microbiol.">
        <title>Comprehensive Comparative Genomics and Phenotyping of Methylobacterium Species.</title>
        <authorList>
            <person name="Alessa O."/>
            <person name="Ogura Y."/>
            <person name="Fujitani Y."/>
            <person name="Takami H."/>
            <person name="Hayashi T."/>
            <person name="Sahin N."/>
            <person name="Tani A."/>
        </authorList>
    </citation>
    <scope>NUCLEOTIDE SEQUENCE</scope>
    <source>
        <strain evidence="6">DSM 23632</strain>
    </source>
</reference>
<dbReference type="InterPro" id="IPR036271">
    <property type="entry name" value="Tet_transcr_reg_TetR-rel_C_sf"/>
</dbReference>
<keyword evidence="7" id="KW-1185">Reference proteome</keyword>
<dbReference type="Pfam" id="PF00440">
    <property type="entry name" value="TetR_N"/>
    <property type="match status" value="1"/>
</dbReference>
<name>A0ABQ4TTP2_9HYPH</name>
<evidence type="ECO:0000259" key="5">
    <source>
        <dbReference type="PROSITE" id="PS50977"/>
    </source>
</evidence>
<evidence type="ECO:0000256" key="1">
    <source>
        <dbReference type="ARBA" id="ARBA00023015"/>
    </source>
</evidence>
<dbReference type="PANTHER" id="PTHR47506">
    <property type="entry name" value="TRANSCRIPTIONAL REGULATORY PROTEIN"/>
    <property type="match status" value="1"/>
</dbReference>